<evidence type="ECO:0000313" key="3">
    <source>
        <dbReference type="EMBL" id="VDN28986.1"/>
    </source>
</evidence>
<keyword evidence="1" id="KW-0175">Coiled coil</keyword>
<sequence length="290" mass="33101">MQEEMENWKQLAVAREKDLVEAQLQRDLFAAQLPSGPNEGGPQDEILNELMAKLGERINSIKDYKELSRTQLEYDLSNALRQLDQMRVRFENAEAARKALHEKYKNVLEKADGTLASPLRRLNLTFPTTGQRKTGNLNSAAQKKKEKRQILCTPKNGAGPASRTFIPVLFDDSTEENTAPEPQNLEQDEEMAEERTLLRLEMVNNHLSQTVTEKEAQLESLSQKQKEQAKVWLEEKQVLRESESALKAKVEQLSLENHGLREKLITETSRNDVLSRRIYSANDEVCALSE</sequence>
<accession>A0A3P7QE76</accession>
<keyword evidence="4" id="KW-1185">Reference proteome</keyword>
<feature type="coiled-coil region" evidence="1">
    <location>
        <begin position="76"/>
        <end position="110"/>
    </location>
</feature>
<dbReference type="Proteomes" id="UP000271889">
    <property type="component" value="Unassembled WGS sequence"/>
</dbReference>
<protein>
    <submittedName>
        <fullName evidence="3">Uncharacterized protein</fullName>
    </submittedName>
</protein>
<organism evidence="3 4">
    <name type="scientific">Cylicostephanus goldi</name>
    <name type="common">Nematode worm</name>
    <dbReference type="NCBI Taxonomy" id="71465"/>
    <lineage>
        <taxon>Eukaryota</taxon>
        <taxon>Metazoa</taxon>
        <taxon>Ecdysozoa</taxon>
        <taxon>Nematoda</taxon>
        <taxon>Chromadorea</taxon>
        <taxon>Rhabditida</taxon>
        <taxon>Rhabditina</taxon>
        <taxon>Rhabditomorpha</taxon>
        <taxon>Strongyloidea</taxon>
        <taxon>Strongylidae</taxon>
        <taxon>Cylicostephanus</taxon>
    </lineage>
</organism>
<evidence type="ECO:0000256" key="1">
    <source>
        <dbReference type="SAM" id="Coils"/>
    </source>
</evidence>
<feature type="compositionally biased region" description="Polar residues" evidence="2">
    <location>
        <begin position="128"/>
        <end position="141"/>
    </location>
</feature>
<dbReference type="AlphaFoldDB" id="A0A3P7QE76"/>
<proteinExistence type="predicted"/>
<gene>
    <name evidence="3" type="ORF">CGOC_LOCUS11124</name>
</gene>
<name>A0A3P7QE76_CYLGO</name>
<evidence type="ECO:0000313" key="4">
    <source>
        <dbReference type="Proteomes" id="UP000271889"/>
    </source>
</evidence>
<reference evidence="3 4" key="1">
    <citation type="submission" date="2018-11" db="EMBL/GenBank/DDBJ databases">
        <authorList>
            <consortium name="Pathogen Informatics"/>
        </authorList>
    </citation>
    <scope>NUCLEOTIDE SEQUENCE [LARGE SCALE GENOMIC DNA]</scope>
</reference>
<dbReference type="EMBL" id="UYRV01114595">
    <property type="protein sequence ID" value="VDN28986.1"/>
    <property type="molecule type" value="Genomic_DNA"/>
</dbReference>
<feature type="coiled-coil region" evidence="1">
    <location>
        <begin position="204"/>
        <end position="263"/>
    </location>
</feature>
<evidence type="ECO:0000256" key="2">
    <source>
        <dbReference type="SAM" id="MobiDB-lite"/>
    </source>
</evidence>
<feature type="region of interest" description="Disordered" evidence="2">
    <location>
        <begin position="128"/>
        <end position="147"/>
    </location>
</feature>
<dbReference type="OrthoDB" id="3176171at2759"/>